<reference evidence="1" key="1">
    <citation type="submission" date="2013-11" db="EMBL/GenBank/DDBJ databases">
        <title>The Genome Sequence of Phytophthora parasitica CJ02B3.</title>
        <authorList>
            <consortium name="The Broad Institute Genomics Platform"/>
            <person name="Russ C."/>
            <person name="Tyler B."/>
            <person name="Panabieres F."/>
            <person name="Shan W."/>
            <person name="Tripathy S."/>
            <person name="Grunwald N."/>
            <person name="Machado M."/>
            <person name="Johnson C.S."/>
            <person name="Arredondo F."/>
            <person name="Hong C."/>
            <person name="Coffey M."/>
            <person name="Young S.K."/>
            <person name="Zeng Q."/>
            <person name="Gargeya S."/>
            <person name="Fitzgerald M."/>
            <person name="Abouelleil A."/>
            <person name="Alvarado L."/>
            <person name="Chapman S.B."/>
            <person name="Gainer-Dewar J."/>
            <person name="Goldberg J."/>
            <person name="Griggs A."/>
            <person name="Gujja S."/>
            <person name="Hansen M."/>
            <person name="Howarth C."/>
            <person name="Imamovic A."/>
            <person name="Ireland A."/>
            <person name="Larimer J."/>
            <person name="McCowan C."/>
            <person name="Murphy C."/>
            <person name="Pearson M."/>
            <person name="Poon T.W."/>
            <person name="Priest M."/>
            <person name="Roberts A."/>
            <person name="Saif S."/>
            <person name="Shea T."/>
            <person name="Sykes S."/>
            <person name="Wortman J."/>
            <person name="Nusbaum C."/>
            <person name="Birren B."/>
        </authorList>
    </citation>
    <scope>NUCLEOTIDE SEQUENCE [LARGE SCALE GENOMIC DNA]</scope>
    <source>
        <strain evidence="1">CJ02B3</strain>
    </source>
</reference>
<dbReference type="GO" id="GO:0003676">
    <property type="term" value="F:nucleic acid binding"/>
    <property type="evidence" value="ECO:0007669"/>
    <property type="project" value="InterPro"/>
</dbReference>
<gene>
    <name evidence="1" type="ORF">L915_09537</name>
</gene>
<dbReference type="InterPro" id="IPR036397">
    <property type="entry name" value="RNaseH_sf"/>
</dbReference>
<dbReference type="PANTHER" id="PTHR47169:SF2">
    <property type="entry name" value="OS01G0541250 PROTEIN"/>
    <property type="match status" value="1"/>
</dbReference>
<name>W2GSC8_PHYNI</name>
<dbReference type="PANTHER" id="PTHR47169">
    <property type="entry name" value="OS01G0541250 PROTEIN"/>
    <property type="match status" value="1"/>
</dbReference>
<dbReference type="VEuPathDB" id="FungiDB:PPTG_18548"/>
<accession>W2GSC8</accession>
<evidence type="ECO:0000313" key="1">
    <source>
        <dbReference type="EMBL" id="ETK85759.1"/>
    </source>
</evidence>
<dbReference type="EMBL" id="KI686519">
    <property type="protein sequence ID" value="ETK85759.1"/>
    <property type="molecule type" value="Genomic_DNA"/>
</dbReference>
<dbReference type="AlphaFoldDB" id="W2GSC8"/>
<dbReference type="Gene3D" id="3.30.420.10">
    <property type="entry name" value="Ribonuclease H-like superfamily/Ribonuclease H"/>
    <property type="match status" value="1"/>
</dbReference>
<proteinExistence type="predicted"/>
<organism evidence="1">
    <name type="scientific">Phytophthora nicotianae</name>
    <name type="common">Potato buckeye rot agent</name>
    <name type="synonym">Phytophthora parasitica</name>
    <dbReference type="NCBI Taxonomy" id="4792"/>
    <lineage>
        <taxon>Eukaryota</taxon>
        <taxon>Sar</taxon>
        <taxon>Stramenopiles</taxon>
        <taxon>Oomycota</taxon>
        <taxon>Peronosporomycetes</taxon>
        <taxon>Peronosporales</taxon>
        <taxon>Peronosporaceae</taxon>
        <taxon>Phytophthora</taxon>
    </lineage>
</organism>
<sequence>MDESVKIDVQQDNATPHIPTDDWRFLEAVEQCGRSIELVFQPPNSPDLNVLDLGLFTEIQSRQEQHLTRDFDELMAVVEAAYWELPPPTINATILRLQTTMNKCIEEKGGNDFKF</sequence>
<evidence type="ECO:0008006" key="2">
    <source>
        <dbReference type="Google" id="ProtNLM"/>
    </source>
</evidence>
<dbReference type="Proteomes" id="UP000053236">
    <property type="component" value="Unassembled WGS sequence"/>
</dbReference>
<protein>
    <recommendedName>
        <fullName evidence="2">Tc1-like transposase DDE domain-containing protein</fullName>
    </recommendedName>
</protein>